<comment type="caution">
    <text evidence="2">The sequence shown here is derived from an EMBL/GenBank/DDBJ whole genome shotgun (WGS) entry which is preliminary data.</text>
</comment>
<name>A0AAE1U3K5_9EUCA</name>
<feature type="compositionally biased region" description="Low complexity" evidence="1">
    <location>
        <begin position="85"/>
        <end position="94"/>
    </location>
</feature>
<keyword evidence="3" id="KW-1185">Reference proteome</keyword>
<dbReference type="Proteomes" id="UP001292094">
    <property type="component" value="Unassembled WGS sequence"/>
</dbReference>
<feature type="region of interest" description="Disordered" evidence="1">
    <location>
        <begin position="71"/>
        <end position="95"/>
    </location>
</feature>
<accession>A0AAE1U3K5</accession>
<evidence type="ECO:0000256" key="1">
    <source>
        <dbReference type="SAM" id="MobiDB-lite"/>
    </source>
</evidence>
<organism evidence="2 3">
    <name type="scientific">Petrolisthes manimaculis</name>
    <dbReference type="NCBI Taxonomy" id="1843537"/>
    <lineage>
        <taxon>Eukaryota</taxon>
        <taxon>Metazoa</taxon>
        <taxon>Ecdysozoa</taxon>
        <taxon>Arthropoda</taxon>
        <taxon>Crustacea</taxon>
        <taxon>Multicrustacea</taxon>
        <taxon>Malacostraca</taxon>
        <taxon>Eumalacostraca</taxon>
        <taxon>Eucarida</taxon>
        <taxon>Decapoda</taxon>
        <taxon>Pleocyemata</taxon>
        <taxon>Anomura</taxon>
        <taxon>Galatheoidea</taxon>
        <taxon>Porcellanidae</taxon>
        <taxon>Petrolisthes</taxon>
    </lineage>
</organism>
<evidence type="ECO:0000313" key="2">
    <source>
        <dbReference type="EMBL" id="KAK4308943.1"/>
    </source>
</evidence>
<protein>
    <submittedName>
        <fullName evidence="2">Uncharacterized protein</fullName>
    </submittedName>
</protein>
<reference evidence="2" key="1">
    <citation type="submission" date="2023-11" db="EMBL/GenBank/DDBJ databases">
        <title>Genome assemblies of two species of porcelain crab, Petrolisthes cinctipes and Petrolisthes manimaculis (Anomura: Porcellanidae).</title>
        <authorList>
            <person name="Angst P."/>
        </authorList>
    </citation>
    <scope>NUCLEOTIDE SEQUENCE</scope>
    <source>
        <strain evidence="2">PB745_02</strain>
        <tissue evidence="2">Gill</tissue>
    </source>
</reference>
<feature type="compositionally biased region" description="Polar residues" evidence="1">
    <location>
        <begin position="7"/>
        <end position="23"/>
    </location>
</feature>
<dbReference type="EMBL" id="JAWZYT010001823">
    <property type="protein sequence ID" value="KAK4308943.1"/>
    <property type="molecule type" value="Genomic_DNA"/>
</dbReference>
<feature type="compositionally biased region" description="Pro residues" evidence="1">
    <location>
        <begin position="74"/>
        <end position="84"/>
    </location>
</feature>
<dbReference type="AlphaFoldDB" id="A0AAE1U3K5"/>
<evidence type="ECO:0000313" key="3">
    <source>
        <dbReference type="Proteomes" id="UP001292094"/>
    </source>
</evidence>
<proteinExistence type="predicted"/>
<sequence>MPCLPSPATQTRLRPSSRSNGSTAHAAGVSALPMPPVLCGGDGAAGLTPHSTTSPILTTDHLVLARTLIILPSPSQPPPHPHPTPHTLTTCPQHSPLHQLAARVQAGNQFQECLL</sequence>
<feature type="region of interest" description="Disordered" evidence="1">
    <location>
        <begin position="1"/>
        <end position="35"/>
    </location>
</feature>
<gene>
    <name evidence="2" type="ORF">Pmani_019395</name>
</gene>